<dbReference type="EMBL" id="BKCJ010008767">
    <property type="protein sequence ID" value="GEU83869.1"/>
    <property type="molecule type" value="Genomic_DNA"/>
</dbReference>
<dbReference type="InterPro" id="IPR057670">
    <property type="entry name" value="SH3_retrovirus"/>
</dbReference>
<evidence type="ECO:0000259" key="3">
    <source>
        <dbReference type="PROSITE" id="PS50158"/>
    </source>
</evidence>
<dbReference type="Pfam" id="PF13976">
    <property type="entry name" value="gag_pre-integrs"/>
    <property type="match status" value="1"/>
</dbReference>
<dbReference type="Pfam" id="PF25597">
    <property type="entry name" value="SH3_retrovirus"/>
    <property type="match status" value="2"/>
</dbReference>
<dbReference type="InterPro" id="IPR025724">
    <property type="entry name" value="GAG-pre-integrase_dom"/>
</dbReference>
<dbReference type="Gene3D" id="3.30.420.10">
    <property type="entry name" value="Ribonuclease H-like superfamily/Ribonuclease H"/>
    <property type="match status" value="2"/>
</dbReference>
<dbReference type="SUPFAM" id="SSF53098">
    <property type="entry name" value="Ribonuclease H-like"/>
    <property type="match status" value="2"/>
</dbReference>
<evidence type="ECO:0000256" key="1">
    <source>
        <dbReference type="PROSITE-ProRule" id="PRU00047"/>
    </source>
</evidence>
<feature type="compositionally biased region" description="Basic and acidic residues" evidence="2">
    <location>
        <begin position="1424"/>
        <end position="1436"/>
    </location>
</feature>
<feature type="compositionally biased region" description="Polar residues" evidence="2">
    <location>
        <begin position="1406"/>
        <end position="1423"/>
    </location>
</feature>
<keyword evidence="1" id="KW-0479">Metal-binding</keyword>
<sequence length="1847" mass="208869">MFQQGEDLIKCINKAMAFLSAVASRFPPSNNQLRISSNPRNQVTIQDGGVTVQQVQRRQHQSYVGRRNKRIVTTSIGNVAVGPPRVVKSKAQKAGKILDEEQLAFLADPGISKAPVSHQIIPHNSTFQKDDLDAYDSDCDDLSSSKAVLMANLSGCDPEVLYEVPYSDSYPNDMINQDVQKMQYSEQTHVDDFEDNEIHNGSNINPYSQYMQETQDVVIQDTNPSAPNDLNAKLAAFQQEIDTLKETFSNNVKEKEALSQTLTVFKTESKEKESNVIEHVVIYVIDDEEILILEEESRSKMLNKQNDPISIENKIKISPIDYSKLNKIKEYFGKRFVTKKELSAEQAFWIKHLTLFDTPITLHTPVRIEAPSELPKKNVVNNVVSKPNATLAPGMFKLDIEPIFARLKNNMDVHEVYIKKTIEYVDTLCGFVERARTQITPKKIVHLKETTPKSVETPKPKIKVYSKRPKQIKSVGSSKKAKIVEFKIANNLEPTHLWGYNATDVPTSFSLVNDRSKDEAPDAIIKCNKNIQVRLNATIRNVRTDNGAEFVNQTLRDFYENVSISHQTSVARTPQQNGVIERRNQTLTEAASTIEDLGKLNAKATIGIFVGYTPAKKAFRTYNRRTQKIIETIHIYKVKTDEFGWVLKNKARLVTQEFKQEKGIDFEESFAPVVGIEAYLRSKCNQQEYDDFLNGCQNGILKWRAQERGGEWNSGTLICSDGISTGWHLHHTIAKRKIQLLDRKTGYEKYVSRNPKASDRGGRRVMVFQVQDYALWDVIENGNSFIPVAQTTNADGTSTTLIRGPVTTEEKVQRGMMRRNLPSEWNTHVVVWRNKPNLDTMSFDDLNNNFKIVEQEFKGTASSSSNSPNMAFVSSSSSTNEVNTAYGVSTANSQANPASTQVNTASTQITINGSDTTGYDKSKVECFNCHKLGHFARECKQLRNQDSKNWNQDSSRRTVNMEDTSFNAMVAINGAGFDWSFMSDDKVPTNMALMDFLDSEGTCPISLTSRNLMEDMLPLGEEPKEGELLVNELLKLNSVLFTNTGCFVLSPDFKLADKSQVLLKVPRKNNMYSVDMKNIVPKENLTCLVAKATLYESMLWYRRLGHLNFNTINKLVKENLVRGLPTKHFENDQTCVACLKGKQHKASSTKDETSGILKRFISEIENLVDKKVKVIRCDNGIKFKNSVMNDLCAMKGIRREFSVARTPQQNGVAERISKTLIKAAKIMLADFKLPTTFWAEAVNTTSYVHNRVLVIKPHNKTPYELFRGRTLTLRFMRPFGCHVAILNTLEYLGKFDGKSDDGFFIGYSLNSKAFRVYNTRIRKVEENLHVRFLEDKPIITGDGPKWLFDIDVQTKSMNYVPVVLGTNSNDFVCTKESMGAGQASKETGSSKDYILMPLWKDGSLFDSSSKNASNDEPQPSSDYGNKDDEGVSKESRIGNQERPSINTVSPNVNTEGPIINTVSTNDNAEVDLSNISTTYLTRRMTKTTNEQGFISVVYEGKAHEDLHTCLFSCFLSQEEPKKKDNGNFISQDKYVDEILKKFGFSTMKAASTPIETSKSLLKDTKAEDVDVHLYRTMIRSLMYLTASRPDIMFVVCACARFQVKPKVSHLHAVKRIFRYLKRQPKLGVWYPKDSPFDLEAYTNSDYTSASLDRKSITGDREKSEPKELRELELALLCLMKVLDEEEKVKRYIWGLLDSIQGNVTSAGPTRPQDSIKLANSLMDQKKKMKDKSGEKRLEDVPLVRDILKVFPEYFHVLPLTRKVEFQINLVAGVAPVAREPYGLAPLEINELSDQSQELFDKGAPVLFVKKKDGSFKMCIDYKELNKLMAKNVICFQELIICLTNCKD</sequence>
<feature type="domain" description="Integrase catalytic" evidence="4">
    <location>
        <begin position="1173"/>
        <end position="1270"/>
    </location>
</feature>
<comment type="caution">
    <text evidence="5">The sequence shown here is derived from an EMBL/GenBank/DDBJ whole genome shotgun (WGS) entry which is preliminary data.</text>
</comment>
<proteinExistence type="predicted"/>
<evidence type="ECO:0000259" key="4">
    <source>
        <dbReference type="PROSITE" id="PS50994"/>
    </source>
</evidence>
<dbReference type="GO" id="GO:0003964">
    <property type="term" value="F:RNA-directed DNA polymerase activity"/>
    <property type="evidence" value="ECO:0007669"/>
    <property type="project" value="UniProtKB-KW"/>
</dbReference>
<dbReference type="InterPro" id="IPR036397">
    <property type="entry name" value="RNaseH_sf"/>
</dbReference>
<reference evidence="5" key="1">
    <citation type="journal article" date="2019" name="Sci. Rep.">
        <title>Draft genome of Tanacetum cinerariifolium, the natural source of mosquito coil.</title>
        <authorList>
            <person name="Yamashiro T."/>
            <person name="Shiraishi A."/>
            <person name="Satake H."/>
            <person name="Nakayama K."/>
        </authorList>
    </citation>
    <scope>NUCLEOTIDE SEQUENCE</scope>
</reference>
<accession>A0A6L2NE88</accession>
<feature type="domain" description="CCHC-type" evidence="3">
    <location>
        <begin position="926"/>
        <end position="941"/>
    </location>
</feature>
<dbReference type="GO" id="GO:0003887">
    <property type="term" value="F:DNA-directed DNA polymerase activity"/>
    <property type="evidence" value="ECO:0007669"/>
    <property type="project" value="UniProtKB-KW"/>
</dbReference>
<dbReference type="GO" id="GO:0016787">
    <property type="term" value="F:hydrolase activity"/>
    <property type="evidence" value="ECO:0007669"/>
    <property type="project" value="UniProtKB-KW"/>
</dbReference>
<dbReference type="GO" id="GO:0015074">
    <property type="term" value="P:DNA integration"/>
    <property type="evidence" value="ECO:0007669"/>
    <property type="project" value="UniProtKB-KW"/>
</dbReference>
<feature type="region of interest" description="Disordered" evidence="2">
    <location>
        <begin position="1406"/>
        <end position="1453"/>
    </location>
</feature>
<dbReference type="SMART" id="SM00343">
    <property type="entry name" value="ZnF_C2HC"/>
    <property type="match status" value="1"/>
</dbReference>
<organism evidence="5">
    <name type="scientific">Tanacetum cinerariifolium</name>
    <name type="common">Dalmatian daisy</name>
    <name type="synonym">Chrysanthemum cinerariifolium</name>
    <dbReference type="NCBI Taxonomy" id="118510"/>
    <lineage>
        <taxon>Eukaryota</taxon>
        <taxon>Viridiplantae</taxon>
        <taxon>Streptophyta</taxon>
        <taxon>Embryophyta</taxon>
        <taxon>Tracheophyta</taxon>
        <taxon>Spermatophyta</taxon>
        <taxon>Magnoliopsida</taxon>
        <taxon>eudicotyledons</taxon>
        <taxon>Gunneridae</taxon>
        <taxon>Pentapetalae</taxon>
        <taxon>asterids</taxon>
        <taxon>campanulids</taxon>
        <taxon>Asterales</taxon>
        <taxon>Asteraceae</taxon>
        <taxon>Asteroideae</taxon>
        <taxon>Anthemideae</taxon>
        <taxon>Anthemidinae</taxon>
        <taxon>Tanacetum</taxon>
    </lineage>
</organism>
<dbReference type="SUPFAM" id="SSF57756">
    <property type="entry name" value="Retrovirus zinc finger-like domains"/>
    <property type="match status" value="1"/>
</dbReference>
<dbReference type="Gene3D" id="3.10.10.10">
    <property type="entry name" value="HIV Type 1 Reverse Transcriptase, subunit A, domain 1"/>
    <property type="match status" value="1"/>
</dbReference>
<dbReference type="InterPro" id="IPR036875">
    <property type="entry name" value="Znf_CCHC_sf"/>
</dbReference>
<dbReference type="GO" id="GO:0004519">
    <property type="term" value="F:endonuclease activity"/>
    <property type="evidence" value="ECO:0007669"/>
    <property type="project" value="UniProtKB-KW"/>
</dbReference>
<dbReference type="PANTHER" id="PTHR42648">
    <property type="entry name" value="TRANSPOSASE, PUTATIVE-RELATED"/>
    <property type="match status" value="1"/>
</dbReference>
<name>A0A6L2NE88_TANCI</name>
<dbReference type="SUPFAM" id="SSF56672">
    <property type="entry name" value="DNA/RNA polymerases"/>
    <property type="match status" value="1"/>
</dbReference>
<protein>
    <submittedName>
        <fullName evidence="5">Uncharacterized protein</fullName>
    </submittedName>
</protein>
<dbReference type="GO" id="GO:0006310">
    <property type="term" value="P:DNA recombination"/>
    <property type="evidence" value="ECO:0007669"/>
    <property type="project" value="UniProtKB-KW"/>
</dbReference>
<dbReference type="PANTHER" id="PTHR42648:SF32">
    <property type="entry name" value="RIBONUCLEASE H-LIKE DOMAIN, GAG-PRE-INTEGRASE DOMAIN PROTEIN-RELATED"/>
    <property type="match status" value="1"/>
</dbReference>
<feature type="domain" description="Integrase catalytic" evidence="4">
    <location>
        <begin position="465"/>
        <end position="589"/>
    </location>
</feature>
<keyword evidence="1" id="KW-0862">Zinc</keyword>
<dbReference type="InterPro" id="IPR043502">
    <property type="entry name" value="DNA/RNA_pol_sf"/>
</dbReference>
<dbReference type="GO" id="GO:0003676">
    <property type="term" value="F:nucleic acid binding"/>
    <property type="evidence" value="ECO:0007669"/>
    <property type="project" value="InterPro"/>
</dbReference>
<keyword evidence="1" id="KW-0863">Zinc-finger</keyword>
<dbReference type="InterPro" id="IPR001584">
    <property type="entry name" value="Integrase_cat-core"/>
</dbReference>
<dbReference type="Gene3D" id="4.10.60.10">
    <property type="entry name" value="Zinc finger, CCHC-type"/>
    <property type="match status" value="1"/>
</dbReference>
<feature type="compositionally biased region" description="Polar residues" evidence="2">
    <location>
        <begin position="1437"/>
        <end position="1453"/>
    </location>
</feature>
<dbReference type="InterPro" id="IPR001878">
    <property type="entry name" value="Znf_CCHC"/>
</dbReference>
<dbReference type="PROSITE" id="PS50994">
    <property type="entry name" value="INTEGRASE"/>
    <property type="match status" value="2"/>
</dbReference>
<gene>
    <name evidence="5" type="ORF">Tci_055847</name>
</gene>
<evidence type="ECO:0000313" key="5">
    <source>
        <dbReference type="EMBL" id="GEU83869.1"/>
    </source>
</evidence>
<dbReference type="InterPro" id="IPR012337">
    <property type="entry name" value="RNaseH-like_sf"/>
</dbReference>
<dbReference type="PROSITE" id="PS50158">
    <property type="entry name" value="ZF_CCHC"/>
    <property type="match status" value="1"/>
</dbReference>
<evidence type="ECO:0000256" key="2">
    <source>
        <dbReference type="SAM" id="MobiDB-lite"/>
    </source>
</evidence>
<dbReference type="GO" id="GO:0008270">
    <property type="term" value="F:zinc ion binding"/>
    <property type="evidence" value="ECO:0007669"/>
    <property type="project" value="UniProtKB-KW"/>
</dbReference>
<dbReference type="InterPro" id="IPR039537">
    <property type="entry name" value="Retrotran_Ty1/copia-like"/>
</dbReference>
<dbReference type="Pfam" id="PF00098">
    <property type="entry name" value="zf-CCHC"/>
    <property type="match status" value="1"/>
</dbReference>